<dbReference type="EMBL" id="UYYB01148724">
    <property type="protein sequence ID" value="VDM86012.1"/>
    <property type="molecule type" value="Genomic_DNA"/>
</dbReference>
<evidence type="ECO:0008006" key="3">
    <source>
        <dbReference type="Google" id="ProtNLM"/>
    </source>
</evidence>
<dbReference type="Proteomes" id="UP000270094">
    <property type="component" value="Unassembled WGS sequence"/>
</dbReference>
<protein>
    <recommendedName>
        <fullName evidence="3">G-protein coupled receptors family 1 profile domain-containing protein</fullName>
    </recommendedName>
</protein>
<accession>A0A3P7M4C1</accession>
<reference evidence="1 2" key="1">
    <citation type="submission" date="2018-11" db="EMBL/GenBank/DDBJ databases">
        <authorList>
            <consortium name="Pathogen Informatics"/>
        </authorList>
    </citation>
    <scope>NUCLEOTIDE SEQUENCE [LARGE SCALE GENOMIC DNA]</scope>
</reference>
<proteinExistence type="predicted"/>
<gene>
    <name evidence="1" type="ORF">SVUK_LOCUS21010</name>
</gene>
<keyword evidence="2" id="KW-1185">Reference proteome</keyword>
<dbReference type="OrthoDB" id="9046662at2759"/>
<dbReference type="AlphaFoldDB" id="A0A3P7M4C1"/>
<evidence type="ECO:0000313" key="2">
    <source>
        <dbReference type="Proteomes" id="UP000270094"/>
    </source>
</evidence>
<sequence>MSNNVVNPLLYAWLNPTFRKLVVTTIFGSVGKRGSLRMINRPWVYRSLPPRSQTEKLNDLQTPITAETPAAETDTKLIEYDDSDTFV</sequence>
<name>A0A3P7M4C1_STRVU</name>
<evidence type="ECO:0000313" key="1">
    <source>
        <dbReference type="EMBL" id="VDM86012.1"/>
    </source>
</evidence>
<organism evidence="1 2">
    <name type="scientific">Strongylus vulgaris</name>
    <name type="common">Blood worm</name>
    <dbReference type="NCBI Taxonomy" id="40348"/>
    <lineage>
        <taxon>Eukaryota</taxon>
        <taxon>Metazoa</taxon>
        <taxon>Ecdysozoa</taxon>
        <taxon>Nematoda</taxon>
        <taxon>Chromadorea</taxon>
        <taxon>Rhabditida</taxon>
        <taxon>Rhabditina</taxon>
        <taxon>Rhabditomorpha</taxon>
        <taxon>Strongyloidea</taxon>
        <taxon>Strongylidae</taxon>
        <taxon>Strongylus</taxon>
    </lineage>
</organism>